<organism evidence="8 9">
    <name type="scientific">Colletotrichum orbiculare (strain 104-T / ATCC 96160 / CBS 514.97 / LARS 414 / MAFF 240422)</name>
    <name type="common">Cucumber anthracnose fungus</name>
    <name type="synonym">Colletotrichum lagenarium</name>
    <dbReference type="NCBI Taxonomy" id="1213857"/>
    <lineage>
        <taxon>Eukaryota</taxon>
        <taxon>Fungi</taxon>
        <taxon>Dikarya</taxon>
        <taxon>Ascomycota</taxon>
        <taxon>Pezizomycotina</taxon>
        <taxon>Sordariomycetes</taxon>
        <taxon>Hypocreomycetidae</taxon>
        <taxon>Glomerellales</taxon>
        <taxon>Glomerellaceae</taxon>
        <taxon>Colletotrichum</taxon>
        <taxon>Colletotrichum orbiculare species complex</taxon>
    </lineage>
</organism>
<accession>A0A484F798</accession>
<gene>
    <name evidence="8" type="ORF">Cob_v012962</name>
</gene>
<comment type="similarity">
    <text evidence="5">Belongs to the SAT4 family.</text>
</comment>
<dbReference type="Proteomes" id="UP000014480">
    <property type="component" value="Unassembled WGS sequence"/>
</dbReference>
<evidence type="ECO:0000256" key="1">
    <source>
        <dbReference type="ARBA" id="ARBA00004141"/>
    </source>
</evidence>
<reference evidence="9" key="2">
    <citation type="journal article" date="2019" name="Mol. Plant Microbe Interact.">
        <title>Genome sequence resources for four phytopathogenic fungi from the Colletotrichum orbiculare species complex.</title>
        <authorList>
            <person name="Gan P."/>
            <person name="Tsushima A."/>
            <person name="Narusaka M."/>
            <person name="Narusaka Y."/>
            <person name="Takano Y."/>
            <person name="Kubo Y."/>
            <person name="Shirasu K."/>
        </authorList>
    </citation>
    <scope>GENOME REANNOTATION</scope>
    <source>
        <strain evidence="9">104-T / ATCC 96160 / CBS 514.97 / LARS 414 / MAFF 240422</strain>
    </source>
</reference>
<name>A0A484F798_COLOR</name>
<evidence type="ECO:0000313" key="8">
    <source>
        <dbReference type="EMBL" id="TDZ14110.1"/>
    </source>
</evidence>
<dbReference type="InterPro" id="IPR049326">
    <property type="entry name" value="Rhodopsin_dom_fungi"/>
</dbReference>
<keyword evidence="3 6" id="KW-1133">Transmembrane helix</keyword>
<comment type="subcellular location">
    <subcellularLocation>
        <location evidence="1">Membrane</location>
        <topology evidence="1">Multi-pass membrane protein</topology>
    </subcellularLocation>
</comment>
<proteinExistence type="inferred from homology"/>
<dbReference type="Pfam" id="PF20684">
    <property type="entry name" value="Fung_rhodopsin"/>
    <property type="match status" value="1"/>
</dbReference>
<evidence type="ECO:0000256" key="4">
    <source>
        <dbReference type="ARBA" id="ARBA00023136"/>
    </source>
</evidence>
<keyword evidence="2 6" id="KW-0812">Transmembrane</keyword>
<dbReference type="OrthoDB" id="5413793at2759"/>
<evidence type="ECO:0000313" key="9">
    <source>
        <dbReference type="Proteomes" id="UP000014480"/>
    </source>
</evidence>
<dbReference type="InterPro" id="IPR052337">
    <property type="entry name" value="SAT4-like"/>
</dbReference>
<comment type="caution">
    <text evidence="8">The sequence shown here is derived from an EMBL/GenBank/DDBJ whole genome shotgun (WGS) entry which is preliminary data.</text>
</comment>
<evidence type="ECO:0000256" key="3">
    <source>
        <dbReference type="ARBA" id="ARBA00022989"/>
    </source>
</evidence>
<dbReference type="AlphaFoldDB" id="A0A484F798"/>
<dbReference type="GO" id="GO:0016020">
    <property type="term" value="C:membrane"/>
    <property type="evidence" value="ECO:0007669"/>
    <property type="project" value="UniProtKB-SubCell"/>
</dbReference>
<evidence type="ECO:0000256" key="5">
    <source>
        <dbReference type="ARBA" id="ARBA00038359"/>
    </source>
</evidence>
<evidence type="ECO:0000256" key="6">
    <source>
        <dbReference type="SAM" id="Phobius"/>
    </source>
</evidence>
<keyword evidence="9" id="KW-1185">Reference proteome</keyword>
<feature type="domain" description="Rhodopsin" evidence="7">
    <location>
        <begin position="85"/>
        <end position="212"/>
    </location>
</feature>
<reference evidence="9" key="1">
    <citation type="journal article" date="2013" name="New Phytol.">
        <title>Comparative genomic and transcriptomic analyses reveal the hemibiotrophic stage shift of Colletotrichum fungi.</title>
        <authorList>
            <person name="Gan P."/>
            <person name="Ikeda K."/>
            <person name="Irieda H."/>
            <person name="Narusaka M."/>
            <person name="O'Connell R.J."/>
            <person name="Narusaka Y."/>
            <person name="Takano Y."/>
            <person name="Kubo Y."/>
            <person name="Shirasu K."/>
        </authorList>
    </citation>
    <scope>NUCLEOTIDE SEQUENCE [LARGE SCALE GENOMIC DNA]</scope>
    <source>
        <strain evidence="9">104-T / ATCC 96160 / CBS 514.97 / LARS 414 / MAFF 240422</strain>
    </source>
</reference>
<feature type="transmembrane region" description="Helical" evidence="6">
    <location>
        <begin position="133"/>
        <end position="152"/>
    </location>
</feature>
<dbReference type="EMBL" id="AMCV02000058">
    <property type="protein sequence ID" value="TDZ14110.1"/>
    <property type="molecule type" value="Genomic_DNA"/>
</dbReference>
<dbReference type="PANTHER" id="PTHR33048:SF123">
    <property type="entry name" value="INTEGRAL MEMBRANE PROTEIN"/>
    <property type="match status" value="1"/>
</dbReference>
<keyword evidence="4 6" id="KW-0472">Membrane</keyword>
<evidence type="ECO:0000259" key="7">
    <source>
        <dbReference type="Pfam" id="PF20684"/>
    </source>
</evidence>
<protein>
    <recommendedName>
        <fullName evidence="7">Rhodopsin domain-containing protein</fullName>
    </recommendedName>
</protein>
<sequence length="214" mass="23777">MSDSLGDALTGSTVTMICLTTLVISVRIGVRASLRTFGIDDVLVTASWLFTMGMSAHAGFGRHQQDIGPEEQERILKACPQIKLRRLVILNKAIVVFLCCQAIEESLIPIFQCHPISKAWKPETPGRCIDLPVLWWCGFAFNLCTDLILFIQPVPTLWKLQLPIIKRLGLIAMLSLGLMVCAISIIRMHSVTKMGVDGIHDLVIPIIWSEAEDR</sequence>
<dbReference type="PANTHER" id="PTHR33048">
    <property type="entry name" value="PTH11-LIKE INTEGRAL MEMBRANE PROTEIN (AFU_ORTHOLOGUE AFUA_5G11245)"/>
    <property type="match status" value="1"/>
</dbReference>
<feature type="transmembrane region" description="Helical" evidence="6">
    <location>
        <begin position="164"/>
        <end position="186"/>
    </location>
</feature>
<evidence type="ECO:0000256" key="2">
    <source>
        <dbReference type="ARBA" id="ARBA00022692"/>
    </source>
</evidence>
<feature type="transmembrane region" description="Helical" evidence="6">
    <location>
        <begin position="12"/>
        <end position="30"/>
    </location>
</feature>